<organism evidence="4 5">
    <name type="scientific">Candidatus Magasanikbacteria bacterium RIFCSPLOWO2_01_FULL_40_15</name>
    <dbReference type="NCBI Taxonomy" id="1798686"/>
    <lineage>
        <taxon>Bacteria</taxon>
        <taxon>Candidatus Magasanikiibacteriota</taxon>
    </lineage>
</organism>
<feature type="region of interest" description="Disordered" evidence="2">
    <location>
        <begin position="116"/>
        <end position="408"/>
    </location>
</feature>
<feature type="coiled-coil region" evidence="1">
    <location>
        <begin position="513"/>
        <end position="554"/>
    </location>
</feature>
<feature type="compositionally biased region" description="Acidic residues" evidence="2">
    <location>
        <begin position="152"/>
        <end position="169"/>
    </location>
</feature>
<feature type="region of interest" description="Disordered" evidence="2">
    <location>
        <begin position="1"/>
        <end position="31"/>
    </location>
</feature>
<dbReference type="Proteomes" id="UP000177040">
    <property type="component" value="Unassembled WGS sequence"/>
</dbReference>
<dbReference type="EMBL" id="MFQH01000017">
    <property type="protein sequence ID" value="OGH78130.1"/>
    <property type="molecule type" value="Genomic_DNA"/>
</dbReference>
<accession>A0A1F6N351</accession>
<dbReference type="AlphaFoldDB" id="A0A1F6N351"/>
<keyword evidence="1" id="KW-0175">Coiled coil</keyword>
<evidence type="ECO:0000313" key="5">
    <source>
        <dbReference type="Proteomes" id="UP000177040"/>
    </source>
</evidence>
<gene>
    <name evidence="4" type="ORF">A2983_03590</name>
</gene>
<name>A0A1F6N351_9BACT</name>
<keyword evidence="3" id="KW-0472">Membrane</keyword>
<evidence type="ECO:0000313" key="4">
    <source>
        <dbReference type="EMBL" id="OGH78130.1"/>
    </source>
</evidence>
<proteinExistence type="predicted"/>
<feature type="compositionally biased region" description="Polar residues" evidence="2">
    <location>
        <begin position="356"/>
        <end position="370"/>
    </location>
</feature>
<feature type="compositionally biased region" description="Basic and acidic residues" evidence="2">
    <location>
        <begin position="248"/>
        <end position="261"/>
    </location>
</feature>
<feature type="compositionally biased region" description="Polar residues" evidence="2">
    <location>
        <begin position="207"/>
        <end position="219"/>
    </location>
</feature>
<keyword evidence="3" id="KW-1133">Transmembrane helix</keyword>
<feature type="transmembrane region" description="Helical" evidence="3">
    <location>
        <begin position="481"/>
        <end position="503"/>
    </location>
</feature>
<protein>
    <submittedName>
        <fullName evidence="4">Uncharacterized protein</fullName>
    </submittedName>
</protein>
<evidence type="ECO:0000256" key="2">
    <source>
        <dbReference type="SAM" id="MobiDB-lite"/>
    </source>
</evidence>
<comment type="caution">
    <text evidence="4">The sequence shown here is derived from an EMBL/GenBank/DDBJ whole genome shotgun (WGS) entry which is preliminary data.</text>
</comment>
<evidence type="ECO:0000256" key="1">
    <source>
        <dbReference type="SAM" id="Coils"/>
    </source>
</evidence>
<reference evidence="4 5" key="1">
    <citation type="journal article" date="2016" name="Nat. Commun.">
        <title>Thousands of microbial genomes shed light on interconnected biogeochemical processes in an aquifer system.</title>
        <authorList>
            <person name="Anantharaman K."/>
            <person name="Brown C.T."/>
            <person name="Hug L.A."/>
            <person name="Sharon I."/>
            <person name="Castelle C.J."/>
            <person name="Probst A.J."/>
            <person name="Thomas B.C."/>
            <person name="Singh A."/>
            <person name="Wilkins M.J."/>
            <person name="Karaoz U."/>
            <person name="Brodie E.L."/>
            <person name="Williams K.H."/>
            <person name="Hubbard S.S."/>
            <person name="Banfield J.F."/>
        </authorList>
    </citation>
    <scope>NUCLEOTIDE SEQUENCE [LARGE SCALE GENOMIC DNA]</scope>
</reference>
<feature type="compositionally biased region" description="Low complexity" evidence="2">
    <location>
        <begin position="371"/>
        <end position="408"/>
    </location>
</feature>
<feature type="compositionally biased region" description="Basic and acidic residues" evidence="2">
    <location>
        <begin position="270"/>
        <end position="327"/>
    </location>
</feature>
<sequence length="578" mass="63552">MNSAVALPQRKPDPAKPDPISQGVGDYLSGQNNQAENILKKTVSSSEIRGSGLTKVTDLIAQIGRQMVDQVAANTNLEMETKEMLDQEVANAVAETIAEKEAEELLADEFNINSAANDNVEMPDSGINPTDAINSFGADPTDSADSLSTDEAANDDQEIPDDSDVEPDQAEPVYPEQLVPSGVEGSRGAPQKKDRMQQGADKAADNRSANKNAESTPNSEQAETKPEEEATPSPTETPTNAENPGETPEEKQPEREQEKTKQGAPTPEGGKTESDKSNPSADEERKKEEDDAKSKEDAPEKAKERESEGEKKPEEPTPEEKPPEPEKNPMTANQDDQASLGEPLVKTDDAGHPQPRGQNGQNQEQASGQTNPNASGQNQNSQSGQPQNQTTTDPNQNATQQQTSGQNLQQRGILMQKFNERRNKQLIAEIDKKAEQLNQDKKKLQKEIKTIDEFLKPLEREHKALTIASWTLLAIEILIKVLAAILAATIIFLFIVPIAPMVWTASNIPQVLRKAVDLKIADLDKKMEKKKKERDEKRKKLKNISQQIAKLAQQRFRIINQSLLTTLKQQRSKQQSAV</sequence>
<keyword evidence="3" id="KW-0812">Transmembrane</keyword>
<feature type="compositionally biased region" description="Low complexity" evidence="2">
    <location>
        <begin position="231"/>
        <end position="246"/>
    </location>
</feature>
<feature type="coiled-coil region" evidence="1">
    <location>
        <begin position="423"/>
        <end position="454"/>
    </location>
</feature>
<evidence type="ECO:0000256" key="3">
    <source>
        <dbReference type="SAM" id="Phobius"/>
    </source>
</evidence>